<dbReference type="Proteomes" id="UP000076947">
    <property type="component" value="Unassembled WGS sequence"/>
</dbReference>
<comment type="caution">
    <text evidence="3">The sequence shown here is derived from an EMBL/GenBank/DDBJ whole genome shotgun (WGS) entry which is preliminary data.</text>
</comment>
<accession>A0A177IV43</accession>
<evidence type="ECO:0000313" key="3">
    <source>
        <dbReference type="EMBL" id="OAH32648.1"/>
    </source>
</evidence>
<feature type="transmembrane region" description="Helical" evidence="2">
    <location>
        <begin position="27"/>
        <end position="48"/>
    </location>
</feature>
<name>A0A177IV43_9CORY</name>
<keyword evidence="2" id="KW-0812">Transmembrane</keyword>
<keyword evidence="4" id="KW-1185">Reference proteome</keyword>
<gene>
    <name evidence="3" type="ORF">AYJ05_03020</name>
</gene>
<protein>
    <submittedName>
        <fullName evidence="3">Uncharacterized protein</fullName>
    </submittedName>
</protein>
<feature type="compositionally biased region" description="Polar residues" evidence="1">
    <location>
        <begin position="75"/>
        <end position="84"/>
    </location>
</feature>
<feature type="region of interest" description="Disordered" evidence="1">
    <location>
        <begin position="1"/>
        <end position="24"/>
    </location>
</feature>
<dbReference type="EMBL" id="LSTQ01000001">
    <property type="protein sequence ID" value="OAH32648.1"/>
    <property type="molecule type" value="Genomic_DNA"/>
</dbReference>
<dbReference type="AlphaFoldDB" id="A0A177IV43"/>
<proteinExistence type="predicted"/>
<feature type="compositionally biased region" description="Acidic residues" evidence="1">
    <location>
        <begin position="118"/>
        <end position="147"/>
    </location>
</feature>
<reference evidence="4" key="1">
    <citation type="submission" date="2016-02" db="EMBL/GenBank/DDBJ databases">
        <authorList>
            <person name="Kaur G."/>
            <person name="Nair G.R."/>
            <person name="Mayilraj S."/>
        </authorList>
    </citation>
    <scope>NUCLEOTIDE SEQUENCE [LARGE SCALE GENOMIC DNA]</scope>
    <source>
        <strain evidence="4">GA-15</strain>
    </source>
</reference>
<evidence type="ECO:0000256" key="2">
    <source>
        <dbReference type="SAM" id="Phobius"/>
    </source>
</evidence>
<dbReference type="RefSeq" id="WP_197461998.1">
    <property type="nucleotide sequence ID" value="NZ_LSTQ01000001.1"/>
</dbReference>
<evidence type="ECO:0000313" key="4">
    <source>
        <dbReference type="Proteomes" id="UP000076947"/>
    </source>
</evidence>
<sequence length="147" mass="16223">MSEAPHTPNTSAFEPEKESKASPVKRFAPLAGIVALMGTIVVAGSAIANTRTAPEIDPSAVTVEPSISKEHSDHQSPSTPVTPSSERDDDSDDVDDVSDDIQQEPAYITPQVPLTYQDWDDDDWDDDDDDWDDDDWDDDWDDDDDDD</sequence>
<keyword evidence="2" id="KW-1133">Transmembrane helix</keyword>
<organism evidence="3 4">
    <name type="scientific">Corynebacterium stationis</name>
    <dbReference type="NCBI Taxonomy" id="1705"/>
    <lineage>
        <taxon>Bacteria</taxon>
        <taxon>Bacillati</taxon>
        <taxon>Actinomycetota</taxon>
        <taxon>Actinomycetes</taxon>
        <taxon>Mycobacteriales</taxon>
        <taxon>Corynebacteriaceae</taxon>
        <taxon>Corynebacterium</taxon>
    </lineage>
</organism>
<feature type="compositionally biased region" description="Acidic residues" evidence="1">
    <location>
        <begin position="87"/>
        <end position="102"/>
    </location>
</feature>
<keyword evidence="2" id="KW-0472">Membrane</keyword>
<evidence type="ECO:0000256" key="1">
    <source>
        <dbReference type="SAM" id="MobiDB-lite"/>
    </source>
</evidence>
<feature type="region of interest" description="Disordered" evidence="1">
    <location>
        <begin position="49"/>
        <end position="147"/>
    </location>
</feature>